<dbReference type="Proteomes" id="UP000563426">
    <property type="component" value="Unassembled WGS sequence"/>
</dbReference>
<organism evidence="2 3">
    <name type="scientific">Corallococcus exercitus</name>
    <dbReference type="NCBI Taxonomy" id="2316736"/>
    <lineage>
        <taxon>Bacteria</taxon>
        <taxon>Pseudomonadati</taxon>
        <taxon>Myxococcota</taxon>
        <taxon>Myxococcia</taxon>
        <taxon>Myxococcales</taxon>
        <taxon>Cystobacterineae</taxon>
        <taxon>Myxococcaceae</taxon>
        <taxon>Corallococcus</taxon>
    </lineage>
</organism>
<gene>
    <name evidence="2" type="ORF">HMI49_02240</name>
</gene>
<keyword evidence="3" id="KW-1185">Reference proteome</keyword>
<dbReference type="SUPFAM" id="SSF52206">
    <property type="entry name" value="Hypothetical protein MTH538"/>
    <property type="match status" value="1"/>
</dbReference>
<feature type="domain" description="Thoeris protein ThsB TIR-like" evidence="1">
    <location>
        <begin position="5"/>
        <end position="96"/>
    </location>
</feature>
<accession>A0A7Y4KDW8</accession>
<name>A0A7Y4KDW8_9BACT</name>
<dbReference type="RefSeq" id="WP_171432844.1">
    <property type="nucleotide sequence ID" value="NZ_JABFJV010000007.1"/>
</dbReference>
<evidence type="ECO:0000313" key="3">
    <source>
        <dbReference type="Proteomes" id="UP000563426"/>
    </source>
</evidence>
<dbReference type="InterPro" id="IPR036490">
    <property type="entry name" value="ThsB_TIR-like_sf"/>
</dbReference>
<proteinExistence type="predicted"/>
<dbReference type="AlphaFoldDB" id="A0A7Y4KDW8"/>
<evidence type="ECO:0000313" key="2">
    <source>
        <dbReference type="EMBL" id="NOK32023.1"/>
    </source>
</evidence>
<protein>
    <recommendedName>
        <fullName evidence="1">Thoeris protein ThsB TIR-like domain-containing protein</fullName>
    </recommendedName>
</protein>
<dbReference type="InterPro" id="IPR015032">
    <property type="entry name" value="ThsB__TIR-like_domain"/>
</dbReference>
<sequence length="138" mass="16160">MLRAFISFASEDMWARNFLVRQSQFSATPWTFEDNSLREELDDNVWKKHTRRLIENSALLVLLIGMETHLARGAIWEVECARRPRLPIFGVQIHRDSPGQIPDCMSGIPVISWDFESIRGELDRAYAWTMKKRRSAHE</sequence>
<dbReference type="EMBL" id="JABFJV010000007">
    <property type="protein sequence ID" value="NOK32023.1"/>
    <property type="molecule type" value="Genomic_DNA"/>
</dbReference>
<dbReference type="Pfam" id="PF08937">
    <property type="entry name" value="ThsB_TIR"/>
    <property type="match status" value="1"/>
</dbReference>
<comment type="caution">
    <text evidence="2">The sequence shown here is derived from an EMBL/GenBank/DDBJ whole genome shotgun (WGS) entry which is preliminary data.</text>
</comment>
<reference evidence="2 3" key="1">
    <citation type="submission" date="2020-05" db="EMBL/GenBank/DDBJ databases">
        <authorList>
            <person name="Whitworth D."/>
        </authorList>
    </citation>
    <scope>NUCLEOTIDE SEQUENCE [LARGE SCALE GENOMIC DNA]</scope>
    <source>
        <strain evidence="2 3">AB043B</strain>
    </source>
</reference>
<evidence type="ECO:0000259" key="1">
    <source>
        <dbReference type="Pfam" id="PF08937"/>
    </source>
</evidence>